<name>A0AAV4G271_9GAST</name>
<keyword evidence="2" id="KW-1133">Transmembrane helix</keyword>
<proteinExistence type="predicted"/>
<feature type="region of interest" description="Disordered" evidence="1">
    <location>
        <begin position="438"/>
        <end position="460"/>
    </location>
</feature>
<dbReference type="Gene3D" id="1.20.1070.10">
    <property type="entry name" value="Rhodopsin 7-helix transmembrane proteins"/>
    <property type="match status" value="1"/>
</dbReference>
<dbReference type="CDD" id="cd00637">
    <property type="entry name" value="7tm_classA_rhodopsin-like"/>
    <property type="match status" value="1"/>
</dbReference>
<dbReference type="Proteomes" id="UP000762676">
    <property type="component" value="Unassembled WGS sequence"/>
</dbReference>
<feature type="region of interest" description="Disordered" evidence="1">
    <location>
        <begin position="692"/>
        <end position="774"/>
    </location>
</feature>
<dbReference type="EMBL" id="BMAT01008180">
    <property type="protein sequence ID" value="GFR79678.1"/>
    <property type="molecule type" value="Genomic_DNA"/>
</dbReference>
<reference evidence="3 4" key="1">
    <citation type="journal article" date="2021" name="Elife">
        <title>Chloroplast acquisition without the gene transfer in kleptoplastic sea slugs, Plakobranchus ocellatus.</title>
        <authorList>
            <person name="Maeda T."/>
            <person name="Takahashi S."/>
            <person name="Yoshida T."/>
            <person name="Shimamura S."/>
            <person name="Takaki Y."/>
            <person name="Nagai Y."/>
            <person name="Toyoda A."/>
            <person name="Suzuki Y."/>
            <person name="Arimoto A."/>
            <person name="Ishii H."/>
            <person name="Satoh N."/>
            <person name="Nishiyama T."/>
            <person name="Hasebe M."/>
            <person name="Maruyama T."/>
            <person name="Minagawa J."/>
            <person name="Obokata J."/>
            <person name="Shigenobu S."/>
        </authorList>
    </citation>
    <scope>NUCLEOTIDE SEQUENCE [LARGE SCALE GENOMIC DNA]</scope>
</reference>
<dbReference type="AlphaFoldDB" id="A0AAV4G271"/>
<gene>
    <name evidence="3" type="ORF">ElyMa_004027100</name>
</gene>
<feature type="transmembrane region" description="Helical" evidence="2">
    <location>
        <begin position="280"/>
        <end position="301"/>
    </location>
</feature>
<sequence length="774" mass="84672">MAPYSLAAAPAPQSAFGLDLATQEKLVQKKLADFTWDNPLGVSPCLHYAVMVYAPALVVSGLLMNFFSGWVLESTFLKDLVVQPLLLTLLQLNSLVLFSGPLYVWLVQSCSFYIRADQIFHCFLLNVLHNFSLLSSTFIIVLIVLERGLVIGRPKETWTQWRNACTGTGTFLLQLSMVLSLGELYSLDSDSVKLDKKYPVCVPWWENEHGSAIWYKVLASIHSLGPALVITACILVLEICSARFTMLRRMEQDSLNDYQALLMELSATVHFKFVNSASALGIFFIVMCSPIGLFILVVPALQGRAAGVGAYSNSLPHNQPDAITNNNLSNFHPGGTDNGFYGNESLTSLLTTRPPVTTSSQPATNRLLGLLEYRYALVSRTDTETLMWFMRYTFCGMVVPILLVTEVLFAREWKGRIRQIMNVLCFWRASRSIVLVQPGSGDSKEKQASDGQRKPKKEQQTLELEMAKQGQPVVAGPYIARVIGDEGGARPTKGRGKGKKRAGPTRGIKSDKSVKDKIQVFDASKPARAGRKVDKLVTPKKTTPDNKYQHRDGNEDGGGVGRYNYRPGHDPPNAGHAHQSGQTQNTGAVPDPGVWSTVQLPVHLTSGGQASIVAGPGWDILARNLTLDTTAPAGRPGTSSADTHLSRPAQLLTSKKSAGIPGAATQGQAWDYQLLAQLAAIDTRRRNFMAAHASDAPASGTSPGLLSRSLPGLSMADNMLNARSRSRSPPQQQRQQQQQQPQEQSLPPRPRNLKPLSTGNTPRVPRANREAQRE</sequence>
<feature type="transmembrane region" description="Helical" evidence="2">
    <location>
        <begin position="118"/>
        <end position="145"/>
    </location>
</feature>
<feature type="compositionally biased region" description="Basic and acidic residues" evidence="1">
    <location>
        <begin position="508"/>
        <end position="519"/>
    </location>
</feature>
<keyword evidence="2" id="KW-0472">Membrane</keyword>
<feature type="compositionally biased region" description="Low complexity" evidence="1">
    <location>
        <begin position="727"/>
        <end position="746"/>
    </location>
</feature>
<feature type="transmembrane region" description="Helical" evidence="2">
    <location>
        <begin position="46"/>
        <end position="72"/>
    </location>
</feature>
<feature type="transmembrane region" description="Helical" evidence="2">
    <location>
        <begin position="213"/>
        <end position="240"/>
    </location>
</feature>
<dbReference type="SUPFAM" id="SSF81321">
    <property type="entry name" value="Family A G protein-coupled receptor-like"/>
    <property type="match status" value="1"/>
</dbReference>
<organism evidence="3 4">
    <name type="scientific">Elysia marginata</name>
    <dbReference type="NCBI Taxonomy" id="1093978"/>
    <lineage>
        <taxon>Eukaryota</taxon>
        <taxon>Metazoa</taxon>
        <taxon>Spiralia</taxon>
        <taxon>Lophotrochozoa</taxon>
        <taxon>Mollusca</taxon>
        <taxon>Gastropoda</taxon>
        <taxon>Heterobranchia</taxon>
        <taxon>Euthyneura</taxon>
        <taxon>Panpulmonata</taxon>
        <taxon>Sacoglossa</taxon>
        <taxon>Placobranchoidea</taxon>
        <taxon>Plakobranchidae</taxon>
        <taxon>Elysia</taxon>
    </lineage>
</organism>
<feature type="transmembrane region" description="Helical" evidence="2">
    <location>
        <begin position="166"/>
        <end position="187"/>
    </location>
</feature>
<evidence type="ECO:0000256" key="1">
    <source>
        <dbReference type="SAM" id="MobiDB-lite"/>
    </source>
</evidence>
<feature type="compositionally biased region" description="Basic residues" evidence="1">
    <location>
        <begin position="492"/>
        <end position="503"/>
    </location>
</feature>
<feature type="transmembrane region" description="Helical" evidence="2">
    <location>
        <begin position="84"/>
        <end position="106"/>
    </location>
</feature>
<protein>
    <recommendedName>
        <fullName evidence="5">G-protein coupled receptors family 1 profile domain-containing protein</fullName>
    </recommendedName>
</protein>
<accession>A0AAV4G271</accession>
<keyword evidence="2" id="KW-0812">Transmembrane</keyword>
<evidence type="ECO:0008006" key="5">
    <source>
        <dbReference type="Google" id="ProtNLM"/>
    </source>
</evidence>
<feature type="compositionally biased region" description="Basic and acidic residues" evidence="1">
    <location>
        <begin position="531"/>
        <end position="554"/>
    </location>
</feature>
<feature type="region of interest" description="Disordered" evidence="1">
    <location>
        <begin position="484"/>
        <end position="594"/>
    </location>
</feature>
<evidence type="ECO:0000313" key="3">
    <source>
        <dbReference type="EMBL" id="GFR79678.1"/>
    </source>
</evidence>
<feature type="compositionally biased region" description="Basic and acidic residues" evidence="1">
    <location>
        <begin position="442"/>
        <end position="460"/>
    </location>
</feature>
<evidence type="ECO:0000256" key="2">
    <source>
        <dbReference type="SAM" id="Phobius"/>
    </source>
</evidence>
<evidence type="ECO:0000313" key="4">
    <source>
        <dbReference type="Proteomes" id="UP000762676"/>
    </source>
</evidence>
<keyword evidence="4" id="KW-1185">Reference proteome</keyword>
<feature type="transmembrane region" description="Helical" evidence="2">
    <location>
        <begin position="389"/>
        <end position="409"/>
    </location>
</feature>
<comment type="caution">
    <text evidence="3">The sequence shown here is derived from an EMBL/GenBank/DDBJ whole genome shotgun (WGS) entry which is preliminary data.</text>
</comment>
<feature type="compositionally biased region" description="Low complexity" evidence="1">
    <location>
        <begin position="699"/>
        <end position="714"/>
    </location>
</feature>